<evidence type="ECO:0000313" key="2">
    <source>
        <dbReference type="Proteomes" id="UP001309876"/>
    </source>
</evidence>
<dbReference type="AlphaFoldDB" id="A0AAN7PJX3"/>
<evidence type="ECO:0000313" key="1">
    <source>
        <dbReference type="EMBL" id="KAK5080481.1"/>
    </source>
</evidence>
<keyword evidence="2" id="KW-1185">Reference proteome</keyword>
<dbReference type="EMBL" id="JAVRRJ010000014">
    <property type="protein sequence ID" value="KAK5080481.1"/>
    <property type="molecule type" value="Genomic_DNA"/>
</dbReference>
<gene>
    <name evidence="1" type="ORF">LTR05_008592</name>
</gene>
<organism evidence="1 2">
    <name type="scientific">Lithohypha guttulata</name>
    <dbReference type="NCBI Taxonomy" id="1690604"/>
    <lineage>
        <taxon>Eukaryota</taxon>
        <taxon>Fungi</taxon>
        <taxon>Dikarya</taxon>
        <taxon>Ascomycota</taxon>
        <taxon>Pezizomycotina</taxon>
        <taxon>Eurotiomycetes</taxon>
        <taxon>Chaetothyriomycetidae</taxon>
        <taxon>Chaetothyriales</taxon>
        <taxon>Trichomeriaceae</taxon>
        <taxon>Lithohypha</taxon>
    </lineage>
</organism>
<name>A0AAN7PJX3_9EURO</name>
<reference evidence="1 2" key="1">
    <citation type="submission" date="2023-08" db="EMBL/GenBank/DDBJ databases">
        <title>Black Yeasts Isolated from many extreme environments.</title>
        <authorList>
            <person name="Coleine C."/>
            <person name="Stajich J.E."/>
            <person name="Selbmann L."/>
        </authorList>
    </citation>
    <scope>NUCLEOTIDE SEQUENCE [LARGE SCALE GENOMIC DNA]</scope>
    <source>
        <strain evidence="1 2">CCFEE 5910</strain>
    </source>
</reference>
<sequence length="154" mass="17604">MDQGAALSLTYQLVDALDQYDVQQRVTSVLGHELSRVKTEKQMLVRFLRNALKDEQEKAGNYAKSEDEVRQLKQYIAELLHKFKAIYIHASRVPDNDLVRFFDETLLDMKKIMANYGMSDELETHKNSASEPAKAKVLGNPYMLGNATNHNDLD</sequence>
<comment type="caution">
    <text evidence="1">The sequence shown here is derived from an EMBL/GenBank/DDBJ whole genome shotgun (WGS) entry which is preliminary data.</text>
</comment>
<proteinExistence type="predicted"/>
<accession>A0AAN7PJX3</accession>
<protein>
    <submittedName>
        <fullName evidence="1">Uncharacterized protein</fullName>
    </submittedName>
</protein>
<dbReference type="Proteomes" id="UP001309876">
    <property type="component" value="Unassembled WGS sequence"/>
</dbReference>